<proteinExistence type="inferred from homology"/>
<sequence>MAAKRVAKSSIDWAALAERVPPHQKGQFTQFKSKSDLYLRRVLANPESPPAIDWAAYKAHVKVAGMVDEFQKQYSALQIPYPPDTVSAQVDALEKEIKNDIAKFKTESNTRIEEYKKQLAYIASLLPYDQMTMEDFKDSFPEQALDPINKPTFWPHNPEDQLDYVDKDAPADEH</sequence>
<dbReference type="Gene3D" id="6.10.280.70">
    <property type="match status" value="1"/>
</dbReference>
<feature type="compositionally biased region" description="Basic and acidic residues" evidence="11">
    <location>
        <begin position="164"/>
        <end position="174"/>
    </location>
</feature>
<evidence type="ECO:0000256" key="6">
    <source>
        <dbReference type="ARBA" id="ARBA00022792"/>
    </source>
</evidence>
<dbReference type="GO" id="GO:0005743">
    <property type="term" value="C:mitochondrial inner membrane"/>
    <property type="evidence" value="ECO:0007669"/>
    <property type="project" value="UniProtKB-SubCell"/>
</dbReference>
<evidence type="ECO:0000256" key="7">
    <source>
        <dbReference type="ARBA" id="ARBA00023065"/>
    </source>
</evidence>
<evidence type="ECO:0000313" key="13">
    <source>
        <dbReference type="Proteomes" id="UP000801492"/>
    </source>
</evidence>
<evidence type="ECO:0000256" key="9">
    <source>
        <dbReference type="ARBA" id="ARBA00023136"/>
    </source>
</evidence>
<organism evidence="12 13">
    <name type="scientific">Ignelater luminosus</name>
    <name type="common">Cucubano</name>
    <name type="synonym">Pyrophorus luminosus</name>
    <dbReference type="NCBI Taxonomy" id="2038154"/>
    <lineage>
        <taxon>Eukaryota</taxon>
        <taxon>Metazoa</taxon>
        <taxon>Ecdysozoa</taxon>
        <taxon>Arthropoda</taxon>
        <taxon>Hexapoda</taxon>
        <taxon>Insecta</taxon>
        <taxon>Pterygota</taxon>
        <taxon>Neoptera</taxon>
        <taxon>Endopterygota</taxon>
        <taxon>Coleoptera</taxon>
        <taxon>Polyphaga</taxon>
        <taxon>Elateriformia</taxon>
        <taxon>Elateroidea</taxon>
        <taxon>Elateridae</taxon>
        <taxon>Agrypninae</taxon>
        <taxon>Pyrophorini</taxon>
        <taxon>Ignelater</taxon>
    </lineage>
</organism>
<comment type="caution">
    <text evidence="12">The sequence shown here is derived from an EMBL/GenBank/DDBJ whole genome shotgun (WGS) entry which is preliminary data.</text>
</comment>
<dbReference type="Proteomes" id="UP000801492">
    <property type="component" value="Unassembled WGS sequence"/>
</dbReference>
<dbReference type="GO" id="GO:0015986">
    <property type="term" value="P:proton motive force-driven ATP synthesis"/>
    <property type="evidence" value="ECO:0007669"/>
    <property type="project" value="UniProtKB-UniRule"/>
</dbReference>
<evidence type="ECO:0000256" key="5">
    <source>
        <dbReference type="ARBA" id="ARBA00022781"/>
    </source>
</evidence>
<keyword evidence="6 10" id="KW-0999">Mitochondrion inner membrane</keyword>
<dbReference type="Pfam" id="PF05873">
    <property type="entry name" value="Mt_ATP-synt_D"/>
    <property type="match status" value="1"/>
</dbReference>
<evidence type="ECO:0000256" key="10">
    <source>
        <dbReference type="PIRNR" id="PIRNR005514"/>
    </source>
</evidence>
<keyword evidence="7 10" id="KW-0406">Ion transport</keyword>
<feature type="region of interest" description="Disordered" evidence="11">
    <location>
        <begin position="139"/>
        <end position="174"/>
    </location>
</feature>
<dbReference type="AlphaFoldDB" id="A0A8K0GK42"/>
<evidence type="ECO:0000256" key="3">
    <source>
        <dbReference type="ARBA" id="ARBA00022448"/>
    </source>
</evidence>
<evidence type="ECO:0000256" key="2">
    <source>
        <dbReference type="ARBA" id="ARBA00006842"/>
    </source>
</evidence>
<dbReference type="GO" id="GO:0015078">
    <property type="term" value="F:proton transmembrane transporter activity"/>
    <property type="evidence" value="ECO:0007669"/>
    <property type="project" value="InterPro"/>
</dbReference>
<comment type="function">
    <text evidence="10">Mitochondrial membrane ATP synthase (F(1)F(0) ATP synthase or Complex V) produces ATP from ADP in the presence of a proton gradient across the membrane which is generated by electron transport complexes of the respiratory chain. F-type ATPases consist of two structural domains, F(1) - containing the extramembraneous catalytic core, and F(0) - containing the membrane proton channel, linked together by a central stalk and a peripheral stalk. During catalysis, ATP synthesis in the catalytic domain of F(1) is coupled via a rotary mechanism of the central stalk subunits to proton translocation.</text>
</comment>
<keyword evidence="13" id="KW-1185">Reference proteome</keyword>
<evidence type="ECO:0000256" key="4">
    <source>
        <dbReference type="ARBA" id="ARBA00022547"/>
    </source>
</evidence>
<dbReference type="PANTHER" id="PTHR12700">
    <property type="entry name" value="ATP SYNTHASE SUBUNIT D, MITOCHONDRIAL"/>
    <property type="match status" value="1"/>
</dbReference>
<evidence type="ECO:0000313" key="12">
    <source>
        <dbReference type="EMBL" id="KAF2900763.1"/>
    </source>
</evidence>
<protein>
    <recommendedName>
        <fullName evidence="10">ATP synthase subunit d, mitochondrial</fullName>
    </recommendedName>
</protein>
<keyword evidence="9 10" id="KW-0472">Membrane</keyword>
<dbReference type="EMBL" id="VTPC01001994">
    <property type="protein sequence ID" value="KAF2900763.1"/>
    <property type="molecule type" value="Genomic_DNA"/>
</dbReference>
<evidence type="ECO:0000256" key="1">
    <source>
        <dbReference type="ARBA" id="ARBA00004273"/>
    </source>
</evidence>
<evidence type="ECO:0000256" key="8">
    <source>
        <dbReference type="ARBA" id="ARBA00023128"/>
    </source>
</evidence>
<dbReference type="InterPro" id="IPR008689">
    <property type="entry name" value="ATP_synth_F0_dsu_mt"/>
</dbReference>
<keyword evidence="5 10" id="KW-0375">Hydrogen ion transport</keyword>
<evidence type="ECO:0000256" key="11">
    <source>
        <dbReference type="SAM" id="MobiDB-lite"/>
    </source>
</evidence>
<keyword evidence="8 10" id="KW-0496">Mitochondrion</keyword>
<gene>
    <name evidence="12" type="ORF">ILUMI_05416</name>
</gene>
<dbReference type="SUPFAM" id="SSF161065">
    <property type="entry name" value="ATP synthase D chain-like"/>
    <property type="match status" value="1"/>
</dbReference>
<dbReference type="PIRSF" id="PIRSF005514">
    <property type="entry name" value="ATPase_F0_D_mt"/>
    <property type="match status" value="1"/>
</dbReference>
<dbReference type="GO" id="GO:0045259">
    <property type="term" value="C:proton-transporting ATP synthase complex"/>
    <property type="evidence" value="ECO:0007669"/>
    <property type="project" value="UniProtKB-KW"/>
</dbReference>
<accession>A0A8K0GK42</accession>
<keyword evidence="3 10" id="KW-0813">Transport</keyword>
<comment type="similarity">
    <text evidence="2 10">Belongs to the ATPase d subunit family.</text>
</comment>
<dbReference type="OrthoDB" id="35799at2759"/>
<dbReference type="InterPro" id="IPR036228">
    <property type="entry name" value="ATP_synth_F0_dsu_sf_mt"/>
</dbReference>
<name>A0A8K0GK42_IGNLU</name>
<keyword evidence="4" id="KW-0138">CF(0)</keyword>
<reference evidence="12" key="1">
    <citation type="submission" date="2019-08" db="EMBL/GenBank/DDBJ databases">
        <title>The genome of the North American firefly Photinus pyralis.</title>
        <authorList>
            <consortium name="Photinus pyralis genome working group"/>
            <person name="Fallon T.R."/>
            <person name="Sander Lower S.E."/>
            <person name="Weng J.-K."/>
        </authorList>
    </citation>
    <scope>NUCLEOTIDE SEQUENCE</scope>
    <source>
        <strain evidence="12">TRF0915ILg1</strain>
        <tissue evidence="12">Whole body</tissue>
    </source>
</reference>
<comment type="subcellular location">
    <subcellularLocation>
        <location evidence="1 10">Mitochondrion inner membrane</location>
    </subcellularLocation>
</comment>